<evidence type="ECO:0008006" key="3">
    <source>
        <dbReference type="Google" id="ProtNLM"/>
    </source>
</evidence>
<proteinExistence type="predicted"/>
<evidence type="ECO:0000313" key="1">
    <source>
        <dbReference type="EMBL" id="CAH0528764.1"/>
    </source>
</evidence>
<dbReference type="Pfam" id="PF08020">
    <property type="entry name" value="DUF1706"/>
    <property type="match status" value="1"/>
</dbReference>
<dbReference type="Gene3D" id="1.20.120.450">
    <property type="entry name" value="dinb family like domain"/>
    <property type="match status" value="1"/>
</dbReference>
<keyword evidence="2" id="KW-1185">Reference proteome</keyword>
<dbReference type="InterPro" id="IPR034660">
    <property type="entry name" value="DinB/YfiT-like"/>
</dbReference>
<sequence>MARPKTKEELIYQANENFIKLFQYIDSMSEDVLDTEFDFSSDKGKKELHWTRDRNLRDVLIHLYEWHKLLIKWANSNISGQKASFLPEPYNWKTYGQMNIEFWKKHQKTELLAAKDLVHESHEAALKLARSFTNEELFTKQYFDWTGTTTLGSYCVSAMPSHYDWALKKLRAHVKMQS</sequence>
<dbReference type="Proteomes" id="UP000838160">
    <property type="component" value="Unassembled WGS sequence"/>
</dbReference>
<accession>A0ABN8DMI0</accession>
<organism evidence="1 2">
    <name type="scientific">Vibrio hippocampi</name>
    <dbReference type="NCBI Taxonomy" id="654686"/>
    <lineage>
        <taxon>Bacteria</taxon>
        <taxon>Pseudomonadati</taxon>
        <taxon>Pseudomonadota</taxon>
        <taxon>Gammaproteobacteria</taxon>
        <taxon>Vibrionales</taxon>
        <taxon>Vibrionaceae</taxon>
        <taxon>Vibrio</taxon>
    </lineage>
</organism>
<dbReference type="EMBL" id="CAKLCM010000003">
    <property type="protein sequence ID" value="CAH0528764.1"/>
    <property type="molecule type" value="Genomic_DNA"/>
</dbReference>
<dbReference type="InterPro" id="IPR012550">
    <property type="entry name" value="DUF1706"/>
</dbReference>
<name>A0ABN8DMI0_9VIBR</name>
<dbReference type="PANTHER" id="PTHR40658:SF4">
    <property type="entry name" value="HYPOTHETICAL CYTOSOLIC PROTEIN"/>
    <property type="match status" value="1"/>
</dbReference>
<evidence type="ECO:0000313" key="2">
    <source>
        <dbReference type="Proteomes" id="UP000838160"/>
    </source>
</evidence>
<protein>
    <recommendedName>
        <fullName evidence="3">ClbS/DfsB family four-helix bundle protein</fullName>
    </recommendedName>
</protein>
<dbReference type="PANTHER" id="PTHR40658">
    <property type="match status" value="1"/>
</dbReference>
<dbReference type="RefSeq" id="WP_237485671.1">
    <property type="nucleotide sequence ID" value="NZ_CAKLCM010000003.1"/>
</dbReference>
<gene>
    <name evidence="1" type="ORF">VHP8226_02791</name>
</gene>
<comment type="caution">
    <text evidence="1">The sequence shown here is derived from an EMBL/GenBank/DDBJ whole genome shotgun (WGS) entry which is preliminary data.</text>
</comment>
<dbReference type="PIRSF" id="PIRSF031551">
    <property type="entry name" value="DUF1706"/>
    <property type="match status" value="1"/>
</dbReference>
<reference evidence="1" key="1">
    <citation type="submission" date="2021-12" db="EMBL/GenBank/DDBJ databases">
        <authorList>
            <person name="Rodrigo-Torres L."/>
            <person name="Arahal R. D."/>
            <person name="Lucena T."/>
        </authorList>
    </citation>
    <scope>NUCLEOTIDE SEQUENCE</scope>
    <source>
        <strain evidence="1">CECT 8226</strain>
    </source>
</reference>